<proteinExistence type="predicted"/>
<reference evidence="2 3" key="1">
    <citation type="submission" date="2023-02" db="EMBL/GenBank/DDBJ databases">
        <title>LHISI_Scaffold_Assembly.</title>
        <authorList>
            <person name="Stuart O.P."/>
            <person name="Cleave R."/>
            <person name="Magrath M.J.L."/>
            <person name="Mikheyev A.S."/>
        </authorList>
    </citation>
    <scope>NUCLEOTIDE SEQUENCE [LARGE SCALE GENOMIC DNA]</scope>
    <source>
        <strain evidence="2">Daus_M_001</strain>
        <tissue evidence="2">Leg muscle</tissue>
    </source>
</reference>
<feature type="region of interest" description="Disordered" evidence="1">
    <location>
        <begin position="881"/>
        <end position="909"/>
    </location>
</feature>
<keyword evidence="3" id="KW-1185">Reference proteome</keyword>
<accession>A0ABQ9GIG6</accession>
<feature type="compositionally biased region" description="Polar residues" evidence="1">
    <location>
        <begin position="1097"/>
        <end position="1110"/>
    </location>
</feature>
<evidence type="ECO:0000313" key="2">
    <source>
        <dbReference type="EMBL" id="KAJ8871797.1"/>
    </source>
</evidence>
<gene>
    <name evidence="2" type="ORF">PR048_028137</name>
</gene>
<dbReference type="EMBL" id="JARBHB010000012">
    <property type="protein sequence ID" value="KAJ8871797.1"/>
    <property type="molecule type" value="Genomic_DNA"/>
</dbReference>
<feature type="region of interest" description="Disordered" evidence="1">
    <location>
        <begin position="1093"/>
        <end position="1124"/>
    </location>
</feature>
<evidence type="ECO:0000313" key="3">
    <source>
        <dbReference type="Proteomes" id="UP001159363"/>
    </source>
</evidence>
<protein>
    <submittedName>
        <fullName evidence="2">Uncharacterized protein</fullName>
    </submittedName>
</protein>
<dbReference type="Proteomes" id="UP001159363">
    <property type="component" value="Chromosome 11"/>
</dbReference>
<feature type="region of interest" description="Disordered" evidence="1">
    <location>
        <begin position="714"/>
        <end position="802"/>
    </location>
</feature>
<organism evidence="2 3">
    <name type="scientific">Dryococelus australis</name>
    <dbReference type="NCBI Taxonomy" id="614101"/>
    <lineage>
        <taxon>Eukaryota</taxon>
        <taxon>Metazoa</taxon>
        <taxon>Ecdysozoa</taxon>
        <taxon>Arthropoda</taxon>
        <taxon>Hexapoda</taxon>
        <taxon>Insecta</taxon>
        <taxon>Pterygota</taxon>
        <taxon>Neoptera</taxon>
        <taxon>Polyneoptera</taxon>
        <taxon>Phasmatodea</taxon>
        <taxon>Verophasmatodea</taxon>
        <taxon>Anareolatae</taxon>
        <taxon>Phasmatidae</taxon>
        <taxon>Eurycanthinae</taxon>
        <taxon>Dryococelus</taxon>
    </lineage>
</organism>
<name>A0ABQ9GIG6_9NEOP</name>
<comment type="caution">
    <text evidence="2">The sequence shown here is derived from an EMBL/GenBank/DDBJ whole genome shotgun (WGS) entry which is preliminary data.</text>
</comment>
<sequence>MADFLRAPCTAWWCSQQYVFVQQCQPSDLETRRAQLTLDCISSFPSSATHMSHGASFEVLALYKVDVTRYLLPYLVLAQAPTSPGARAGTRAGMESATENRTGAITKPVTEAPGEICHDGCRTGRHNGSYGRPCISFYEIWYRGNRRVISGSRGVRCEFCKAVGVRGGWVGVCHLAFGWKMLESFQGRVQLPARSCGAPSKLPLTHAGVLIASRAGEGCSIPECTAITLCETSPRPLGSGELCVHRHQLEISIWPPREKVPPPSWFTSRGATVVERLACSPPTKAIRVQSPAGSLRVYASGNRAGRCRWSAGFLGDLPFPPPFLFRRCSIFTSINLIGSQDLDVKSRPNLFTHSLHQSRVEFRSRPLAAPHSNPCKGGLDKYALPLRASRTLTPSIWNDSPPLLPTPSPFKVITAPHLGETRSIPGGVAAGFSHEGFVPDFAAGRRVLSEISCFCVSFRRCSVLTSKYSHRLSRPRCSETPKSFHSIFQATLLKALFTKTYFSATQGREGNEVPRENPTIKGNFYHFSHVRKTWRSRRESNPVYLSNVAAMAERLDCSPPTKAYRSHFPARTLPDFRKWESCRMMPLIGGFFSGISRFPFNCIPALLHSHLISRSSALKTSLVRAAQISQLSYFIALKRKTGWKGIKLATQPSYIFTSPAHTPPPPDRPHLTVLFKRHTPSEGGVLGRARRASSGRGAEKVTLGKGVVETMQLVEGGGGGRCPRDGALSPEYDSPRNARRCVDLEVKDKKKLKEKEDKINKTAPPPPPSPRRKHTSLPAPQLRGASSVDYTAGSSVEPGRILGPRKKDSHICITRWRCGEGIGDDMLRPRLHLQAGPQQGARENGIRRVALACKYPGERGDTCSSRVELFARLLTESVANEKAEGNGRSPRKPADQRNRPAQFPLSKIPERPTRGLNLVRLGEGESILTAHLSDEIVGIVLNDAGGWRVLSRISRFPALSFAALLHDNLISPSSALKTSFLRSPKSHTSFDVGMYIIGLAVRGTGKMALCPTECAATANSSHSRSTRTFSLAAAEHIHTRPPYNCSHSCPLPGLLFDVLGDGPITTLRLRAYLSCRRTLTWNLLHAELRRGCRRPEGSSNSLQQACHSSSGRGGGENCGDASQNSQSEDVLGFAVKPRTSSDWLFWFSAPSGRRDRRTCRVRHNTGAGSGLTNRGAWVLKRGMGRVGGRRRPESCVRRRGLRPSDFLRKGLARESIPSRGQRQEALYWLQLGHSPGVISGNHGEPEIRTAGPGIEPGSFPRSVTTSGTCDLPESVRPIAVTCARVAMMLTAGWPICFLYNHPPPPPPIQPNPSSFVKLLSSRTSGCNRANEGRCLHFMNSEKIEALTSAFCRELDHPSRALRSQQTNFRSVPRQAGPLNELSALFPPKNNLAVFHLWRMIKYSSLMLYLKRSCSPPTKVNRVQSSARSQDSRKWESCRTTPMVGAFSRGSPVSPAPSFRLRFILNSITLIGSQYLAVKSRPNIFIHSLKRSCH</sequence>
<evidence type="ECO:0000256" key="1">
    <source>
        <dbReference type="SAM" id="MobiDB-lite"/>
    </source>
</evidence>
<feature type="compositionally biased region" description="Basic and acidic residues" evidence="1">
    <location>
        <begin position="733"/>
        <end position="760"/>
    </location>
</feature>
<feature type="region of interest" description="Disordered" evidence="1">
    <location>
        <begin position="681"/>
        <end position="700"/>
    </location>
</feature>